<dbReference type="RefSeq" id="WP_034353041.1">
    <property type="nucleotide sequence ID" value="NZ_JRPR02000003.1"/>
</dbReference>
<feature type="active site" description="Proton acceptor" evidence="7">
    <location>
        <position position="87"/>
    </location>
</feature>
<sequence>MTIILATNNAHKIREFQAILKDEFKQHKNIRVCAYSDIIEPFEIIESGVTFKENATIKVKAIYEAIKHEFKFRPLPYAAPYFIIAEDSGLCVLALNGEPGIYSARYASFKHFDSIESSTDLANLHCLIESIKPIAPTPAYFLAHIAMIEIKAFSCTPSADFIIEHFEGKLKGSVIAQMRGNAGFGYDPIFIPSEDNPLGLSLAEYNPSAKNRISHRKKAISQCIEKILS</sequence>
<name>A0A4U8T9S0_9HELI</name>
<comment type="cofactor">
    <cofactor evidence="7">
        <name>Mg(2+)</name>
        <dbReference type="ChEBI" id="CHEBI:18420"/>
    </cofactor>
    <text evidence="7">Binds 1 Mg(2+) ion per subunit.</text>
</comment>
<dbReference type="GO" id="GO:0036222">
    <property type="term" value="F:XTP diphosphatase activity"/>
    <property type="evidence" value="ECO:0007669"/>
    <property type="project" value="UniProtKB-UniRule"/>
</dbReference>
<dbReference type="STRING" id="1677920.LS71_02235"/>
<feature type="binding site" evidence="7">
    <location>
        <begin position="184"/>
        <end position="187"/>
    </location>
    <ligand>
        <name>substrate</name>
    </ligand>
</feature>
<dbReference type="GO" id="GO:0000166">
    <property type="term" value="F:nucleotide binding"/>
    <property type="evidence" value="ECO:0007669"/>
    <property type="project" value="UniProtKB-KW"/>
</dbReference>
<dbReference type="CDD" id="cd00515">
    <property type="entry name" value="HAM1"/>
    <property type="match status" value="1"/>
</dbReference>
<comment type="catalytic activity">
    <reaction evidence="7">
        <text>dITP + H2O = dIMP + diphosphate + H(+)</text>
        <dbReference type="Rhea" id="RHEA:28342"/>
        <dbReference type="ChEBI" id="CHEBI:15377"/>
        <dbReference type="ChEBI" id="CHEBI:15378"/>
        <dbReference type="ChEBI" id="CHEBI:33019"/>
        <dbReference type="ChEBI" id="CHEBI:61194"/>
        <dbReference type="ChEBI" id="CHEBI:61382"/>
        <dbReference type="EC" id="3.6.1.66"/>
    </reaction>
</comment>
<dbReference type="InterPro" id="IPR029001">
    <property type="entry name" value="ITPase-like_fam"/>
</dbReference>
<feature type="binding site" evidence="7">
    <location>
        <position position="88"/>
    </location>
    <ligand>
        <name>substrate</name>
    </ligand>
</feature>
<dbReference type="InterPro" id="IPR020922">
    <property type="entry name" value="dITP/XTP_pyrophosphatase"/>
</dbReference>
<evidence type="ECO:0000256" key="4">
    <source>
        <dbReference type="ARBA" id="ARBA00022801"/>
    </source>
</evidence>
<dbReference type="EMBL" id="JRPR02000003">
    <property type="protein sequence ID" value="TLD96580.1"/>
    <property type="molecule type" value="Genomic_DNA"/>
</dbReference>
<protein>
    <recommendedName>
        <fullName evidence="7">dITP/XTP pyrophosphatase</fullName>
        <ecNumber evidence="7">3.6.1.66</ecNumber>
    </recommendedName>
    <alternativeName>
        <fullName evidence="7">Non-canonical purine NTP pyrophosphatase</fullName>
    </alternativeName>
    <alternativeName>
        <fullName evidence="7">Non-standard purine NTP pyrophosphatase</fullName>
    </alternativeName>
    <alternativeName>
        <fullName evidence="7">Nucleoside-triphosphate diphosphatase</fullName>
    </alternativeName>
    <alternativeName>
        <fullName evidence="7">Nucleoside-triphosphate pyrophosphatase</fullName>
        <shortName evidence="7">NTPase</shortName>
    </alternativeName>
</protein>
<dbReference type="PANTHER" id="PTHR11067:SF9">
    <property type="entry name" value="INOSINE TRIPHOSPHATE PYROPHOSPHATASE"/>
    <property type="match status" value="1"/>
</dbReference>
<dbReference type="PANTHER" id="PTHR11067">
    <property type="entry name" value="INOSINE TRIPHOSPHATE PYROPHOSPHATASE/HAM1 PROTEIN"/>
    <property type="match status" value="1"/>
</dbReference>
<comment type="subunit">
    <text evidence="7">Homodimer.</text>
</comment>
<comment type="function">
    <text evidence="7">Pyrophosphatase that catalyzes the hydrolysis of nucleoside triphosphates to their monophosphate derivatives, with a high preference for the non-canonical purine nucleotides XTP (xanthosine triphosphate), dITP (deoxyinosine triphosphate) and ITP. Seems to function as a house-cleaning enzyme that removes non-canonical purine nucleotides from the nucleotide pool, thus preventing their incorporation into DNA/RNA and avoiding chromosomal lesions.</text>
</comment>
<organism evidence="8 9">
    <name type="scientific">Helicobacter jaachi</name>
    <dbReference type="NCBI Taxonomy" id="1677920"/>
    <lineage>
        <taxon>Bacteria</taxon>
        <taxon>Pseudomonadati</taxon>
        <taxon>Campylobacterota</taxon>
        <taxon>Epsilonproteobacteria</taxon>
        <taxon>Campylobacterales</taxon>
        <taxon>Helicobacteraceae</taxon>
        <taxon>Helicobacter</taxon>
    </lineage>
</organism>
<evidence type="ECO:0000256" key="5">
    <source>
        <dbReference type="ARBA" id="ARBA00022842"/>
    </source>
</evidence>
<dbReference type="InterPro" id="IPR002637">
    <property type="entry name" value="RdgB/HAM1"/>
</dbReference>
<reference evidence="8 9" key="1">
    <citation type="journal article" date="2014" name="Genome Announc.">
        <title>Draft genome sequences of eight enterohepatic helicobacter species isolated from both laboratory and wild rodents.</title>
        <authorList>
            <person name="Sheh A."/>
            <person name="Shen Z."/>
            <person name="Fox J.G."/>
        </authorList>
    </citation>
    <scope>NUCLEOTIDE SEQUENCE [LARGE SCALE GENOMIC DNA]</scope>
    <source>
        <strain evidence="8 9">MIT 09-6949</strain>
    </source>
</reference>
<keyword evidence="3 7" id="KW-0547">Nucleotide-binding</keyword>
<evidence type="ECO:0000256" key="2">
    <source>
        <dbReference type="ARBA" id="ARBA00022723"/>
    </source>
</evidence>
<dbReference type="GO" id="GO:0035870">
    <property type="term" value="F:dITP diphosphatase activity"/>
    <property type="evidence" value="ECO:0007669"/>
    <property type="project" value="UniProtKB-UniRule"/>
</dbReference>
<evidence type="ECO:0000256" key="6">
    <source>
        <dbReference type="ARBA" id="ARBA00023080"/>
    </source>
</evidence>
<evidence type="ECO:0000256" key="3">
    <source>
        <dbReference type="ARBA" id="ARBA00022741"/>
    </source>
</evidence>
<dbReference type="EC" id="3.6.1.66" evidence="7"/>
<dbReference type="GO" id="GO:0005829">
    <property type="term" value="C:cytosol"/>
    <property type="evidence" value="ECO:0007669"/>
    <property type="project" value="TreeGrafter"/>
</dbReference>
<comment type="catalytic activity">
    <reaction evidence="7">
        <text>XTP + H2O = XMP + diphosphate + H(+)</text>
        <dbReference type="Rhea" id="RHEA:28610"/>
        <dbReference type="ChEBI" id="CHEBI:15377"/>
        <dbReference type="ChEBI" id="CHEBI:15378"/>
        <dbReference type="ChEBI" id="CHEBI:33019"/>
        <dbReference type="ChEBI" id="CHEBI:57464"/>
        <dbReference type="ChEBI" id="CHEBI:61314"/>
        <dbReference type="EC" id="3.6.1.66"/>
    </reaction>
</comment>
<feature type="binding site" evidence="7">
    <location>
        <begin position="7"/>
        <end position="12"/>
    </location>
    <ligand>
        <name>substrate</name>
    </ligand>
</feature>
<dbReference type="SUPFAM" id="SSF52972">
    <property type="entry name" value="ITPase-like"/>
    <property type="match status" value="1"/>
</dbReference>
<comment type="caution">
    <text evidence="8">The sequence shown here is derived from an EMBL/GenBank/DDBJ whole genome shotgun (WGS) entry which is preliminary data.</text>
</comment>
<keyword evidence="4 7" id="KW-0378">Hydrolase</keyword>
<dbReference type="GO" id="GO:0009117">
    <property type="term" value="P:nucleotide metabolic process"/>
    <property type="evidence" value="ECO:0007669"/>
    <property type="project" value="UniProtKB-KW"/>
</dbReference>
<dbReference type="GO" id="GO:0046872">
    <property type="term" value="F:metal ion binding"/>
    <property type="evidence" value="ECO:0007669"/>
    <property type="project" value="UniProtKB-KW"/>
</dbReference>
<gene>
    <name evidence="8" type="ORF">LS71_005840</name>
</gene>
<dbReference type="AlphaFoldDB" id="A0A4U8T9S0"/>
<feature type="binding site" evidence="7">
    <location>
        <position position="210"/>
    </location>
    <ligand>
        <name>substrate</name>
    </ligand>
</feature>
<keyword evidence="2 7" id="KW-0479">Metal-binding</keyword>
<comment type="catalytic activity">
    <reaction evidence="7">
        <text>ITP + H2O = IMP + diphosphate + H(+)</text>
        <dbReference type="Rhea" id="RHEA:29399"/>
        <dbReference type="ChEBI" id="CHEBI:15377"/>
        <dbReference type="ChEBI" id="CHEBI:15378"/>
        <dbReference type="ChEBI" id="CHEBI:33019"/>
        <dbReference type="ChEBI" id="CHEBI:58053"/>
        <dbReference type="ChEBI" id="CHEBI:61402"/>
        <dbReference type="EC" id="3.6.1.66"/>
    </reaction>
</comment>
<feature type="binding site" evidence="7">
    <location>
        <position position="87"/>
    </location>
    <ligand>
        <name>Mg(2+)</name>
        <dbReference type="ChEBI" id="CHEBI:18420"/>
    </ligand>
</feature>
<dbReference type="Proteomes" id="UP000029733">
    <property type="component" value="Unassembled WGS sequence"/>
</dbReference>
<dbReference type="HAMAP" id="MF_01405">
    <property type="entry name" value="Non_canon_purine_NTPase"/>
    <property type="match status" value="1"/>
</dbReference>
<comment type="similarity">
    <text evidence="1 7">Belongs to the HAM1 NTPase family.</text>
</comment>
<evidence type="ECO:0000256" key="1">
    <source>
        <dbReference type="ARBA" id="ARBA00008023"/>
    </source>
</evidence>
<comment type="caution">
    <text evidence="7">Lacks conserved residue(s) required for the propagation of feature annotation.</text>
</comment>
<dbReference type="OrthoDB" id="9807456at2"/>
<dbReference type="Pfam" id="PF01725">
    <property type="entry name" value="Ham1p_like"/>
    <property type="match status" value="1"/>
</dbReference>
<dbReference type="GO" id="GO:0036220">
    <property type="term" value="F:ITP diphosphatase activity"/>
    <property type="evidence" value="ECO:0007669"/>
    <property type="project" value="UniProtKB-UniRule"/>
</dbReference>
<keyword evidence="5 7" id="KW-0460">Magnesium</keyword>
<evidence type="ECO:0000313" key="9">
    <source>
        <dbReference type="Proteomes" id="UP000029733"/>
    </source>
</evidence>
<dbReference type="GO" id="GO:0009146">
    <property type="term" value="P:purine nucleoside triphosphate catabolic process"/>
    <property type="evidence" value="ECO:0007669"/>
    <property type="project" value="UniProtKB-UniRule"/>
</dbReference>
<keyword evidence="9" id="KW-1185">Reference proteome</keyword>
<dbReference type="Gene3D" id="3.90.950.10">
    <property type="match status" value="1"/>
</dbReference>
<accession>A0A4U8T9S0</accession>
<keyword evidence="6 7" id="KW-0546">Nucleotide metabolism</keyword>
<proteinExistence type="inferred from homology"/>
<evidence type="ECO:0000256" key="7">
    <source>
        <dbReference type="HAMAP-Rule" id="MF_01405"/>
    </source>
</evidence>
<dbReference type="GO" id="GO:0017111">
    <property type="term" value="F:ribonucleoside triphosphate phosphatase activity"/>
    <property type="evidence" value="ECO:0007669"/>
    <property type="project" value="InterPro"/>
</dbReference>
<evidence type="ECO:0000313" key="8">
    <source>
        <dbReference type="EMBL" id="TLD96580.1"/>
    </source>
</evidence>
<feature type="binding site" evidence="7">
    <location>
        <begin position="215"/>
        <end position="216"/>
    </location>
    <ligand>
        <name>substrate</name>
    </ligand>
</feature>